<protein>
    <submittedName>
        <fullName evidence="1">Uncharacterized protein</fullName>
    </submittedName>
</protein>
<proteinExistence type="predicted"/>
<accession>A0A9D2CDN0</accession>
<evidence type="ECO:0000313" key="1">
    <source>
        <dbReference type="EMBL" id="HIY72748.1"/>
    </source>
</evidence>
<reference evidence="1" key="1">
    <citation type="journal article" date="2021" name="PeerJ">
        <title>Extensive microbial diversity within the chicken gut microbiome revealed by metagenomics and culture.</title>
        <authorList>
            <person name="Gilroy R."/>
            <person name="Ravi A."/>
            <person name="Getino M."/>
            <person name="Pursley I."/>
            <person name="Horton D.L."/>
            <person name="Alikhan N.F."/>
            <person name="Baker D."/>
            <person name="Gharbi K."/>
            <person name="Hall N."/>
            <person name="Watson M."/>
            <person name="Adriaenssens E.M."/>
            <person name="Foster-Nyarko E."/>
            <person name="Jarju S."/>
            <person name="Secka A."/>
            <person name="Antonio M."/>
            <person name="Oren A."/>
            <person name="Chaudhuri R.R."/>
            <person name="La Ragione R."/>
            <person name="Hildebrand F."/>
            <person name="Pallen M.J."/>
        </authorList>
    </citation>
    <scope>NUCLEOTIDE SEQUENCE</scope>
    <source>
        <strain evidence="1">CHK33-7979</strain>
    </source>
</reference>
<comment type="caution">
    <text evidence="1">The sequence shown here is derived from an EMBL/GenBank/DDBJ whole genome shotgun (WGS) entry which is preliminary data.</text>
</comment>
<dbReference type="Proteomes" id="UP000886824">
    <property type="component" value="Unassembled WGS sequence"/>
</dbReference>
<dbReference type="EMBL" id="DXCX01000024">
    <property type="protein sequence ID" value="HIY72748.1"/>
    <property type="molecule type" value="Genomic_DNA"/>
</dbReference>
<dbReference type="InterPro" id="IPR045722">
    <property type="entry name" value="DUF6076"/>
</dbReference>
<organism evidence="1 2">
    <name type="scientific">Candidatus Intestinimonas merdavium</name>
    <dbReference type="NCBI Taxonomy" id="2838622"/>
    <lineage>
        <taxon>Bacteria</taxon>
        <taxon>Bacillati</taxon>
        <taxon>Bacillota</taxon>
        <taxon>Clostridia</taxon>
        <taxon>Eubacteriales</taxon>
        <taxon>Intestinimonas</taxon>
    </lineage>
</organism>
<evidence type="ECO:0000313" key="2">
    <source>
        <dbReference type="Proteomes" id="UP000886824"/>
    </source>
</evidence>
<dbReference type="AlphaFoldDB" id="A0A9D2CDN0"/>
<name>A0A9D2CDN0_9FIRM</name>
<reference evidence="1" key="2">
    <citation type="submission" date="2021-04" db="EMBL/GenBank/DDBJ databases">
        <authorList>
            <person name="Gilroy R."/>
        </authorList>
    </citation>
    <scope>NUCLEOTIDE SEQUENCE</scope>
    <source>
        <strain evidence="1">CHK33-7979</strain>
    </source>
</reference>
<gene>
    <name evidence="1" type="ORF">H9826_02070</name>
</gene>
<dbReference type="Pfam" id="PF19553">
    <property type="entry name" value="DUF6076"/>
    <property type="match status" value="1"/>
</dbReference>
<sequence length="322" mass="37260">MSAEQGVYVELLPEGKIKKDLAGILDEVSFAEAKISDEIFLFSELIFEPYAAVVDLIRSQARAILMYDDHGGLANMTLFQFMLDTVEDLVSTLEQENPLHGTLLRAQLEDEVPPDDGTAMYPFRASKKILTILVGVMQFQFVVNEVLHDIQTGESLISDKYDTLWEVPMRSILRWDGDGLTTQYHFRSAVDYYHFLLLQFVSGHPAVAWCHCCGRYFIPKTKKKTLYCDRILKDGKTCKEWGPVLKHRQKAAQISVVEEFDRTKRRMYKRYERAEFLNKEPSEKDLSYEEYYQWLDRAVRARDDYLAGKLPAEEALKTIQTP</sequence>